<proteinExistence type="predicted"/>
<dbReference type="AlphaFoldDB" id="A0A9D4TRK7"/>
<organism evidence="3 4">
    <name type="scientific">Chlorella vulgaris</name>
    <name type="common">Green alga</name>
    <dbReference type="NCBI Taxonomy" id="3077"/>
    <lineage>
        <taxon>Eukaryota</taxon>
        <taxon>Viridiplantae</taxon>
        <taxon>Chlorophyta</taxon>
        <taxon>core chlorophytes</taxon>
        <taxon>Trebouxiophyceae</taxon>
        <taxon>Chlorellales</taxon>
        <taxon>Chlorellaceae</taxon>
        <taxon>Chlorella clade</taxon>
        <taxon>Chlorella</taxon>
    </lineage>
</organism>
<dbReference type="Pfam" id="PF19251">
    <property type="entry name" value="DUF5899"/>
    <property type="match status" value="1"/>
</dbReference>
<sequence>MFGLVVVREQCSLPHCAVIGFPERPSDPVVPHTSYDSRDDDEWLDGIRLFDDTFTKRDVAIVSINLTAARVMLGDEAVDMLRSLPRLQWLGWKVIGGSHVHRITDVLTEEQCAACGKHEAFDTCPRCTFVRTDAQKALDADRAATQARWEQAVQPGVTGVITPNTKPGGPLPYFTSEKTQATNNPMKQRRLEMFTGALDATSSETGTFRHKTETPARFKPEQNAMPVSFSGSSRVTAMGMDAATASRYVPSQLHQNIVPTQQVRVGRGVGVGTDVTATDGFHPMLRVMPKDFGWKKNNLPGGFVPGAAPICKRPSDVTVFSDNRPPRYWTQAQVALGPGRAVWTGPTTRSKDPGTGCGGSSKIVGSEYYGVMGGNDGSYTNSALPSRDRFDNNTGLPQANPTVARSGTGGYVNSAFDDSRGCKTGRPRTATASGC</sequence>
<evidence type="ECO:0000256" key="1">
    <source>
        <dbReference type="SAM" id="MobiDB-lite"/>
    </source>
</evidence>
<evidence type="ECO:0000313" key="4">
    <source>
        <dbReference type="Proteomes" id="UP001055712"/>
    </source>
</evidence>
<gene>
    <name evidence="3" type="ORF">D9Q98_004096</name>
</gene>
<feature type="region of interest" description="Disordered" evidence="1">
    <location>
        <begin position="387"/>
        <end position="411"/>
    </location>
</feature>
<reference evidence="3" key="1">
    <citation type="journal article" date="2019" name="Plant J.">
        <title>Chlorella vulgaris genome assembly and annotation reveals the molecular basis for metabolic acclimation to high light conditions.</title>
        <authorList>
            <person name="Cecchin M."/>
            <person name="Marcolungo L."/>
            <person name="Rossato M."/>
            <person name="Girolomoni L."/>
            <person name="Cosentino E."/>
            <person name="Cuine S."/>
            <person name="Li-Beisson Y."/>
            <person name="Delledonne M."/>
            <person name="Ballottari M."/>
        </authorList>
    </citation>
    <scope>NUCLEOTIDE SEQUENCE</scope>
    <source>
        <strain evidence="3">211/11P</strain>
    </source>
</reference>
<comment type="caution">
    <text evidence="3">The sequence shown here is derived from an EMBL/GenBank/DDBJ whole genome shotgun (WGS) entry which is preliminary data.</text>
</comment>
<evidence type="ECO:0000313" key="3">
    <source>
        <dbReference type="EMBL" id="KAI3432547.1"/>
    </source>
</evidence>
<feature type="compositionally biased region" description="Polar residues" evidence="1">
    <location>
        <begin position="392"/>
        <end position="405"/>
    </location>
</feature>
<dbReference type="EMBL" id="SIDB01000005">
    <property type="protein sequence ID" value="KAI3432547.1"/>
    <property type="molecule type" value="Genomic_DNA"/>
</dbReference>
<feature type="domain" description="DUF5899" evidence="2">
    <location>
        <begin position="255"/>
        <end position="327"/>
    </location>
</feature>
<name>A0A9D4TRK7_CHLVU</name>
<keyword evidence="4" id="KW-1185">Reference proteome</keyword>
<dbReference type="InterPro" id="IPR045418">
    <property type="entry name" value="P2_DUF5899"/>
</dbReference>
<evidence type="ECO:0000259" key="2">
    <source>
        <dbReference type="Pfam" id="PF19251"/>
    </source>
</evidence>
<feature type="region of interest" description="Disordered" evidence="1">
    <location>
        <begin position="158"/>
        <end position="178"/>
    </location>
</feature>
<protein>
    <recommendedName>
        <fullName evidence="2">DUF5899 domain-containing protein</fullName>
    </recommendedName>
</protein>
<reference evidence="3" key="2">
    <citation type="submission" date="2020-11" db="EMBL/GenBank/DDBJ databases">
        <authorList>
            <person name="Cecchin M."/>
            <person name="Marcolungo L."/>
            <person name="Rossato M."/>
            <person name="Girolomoni L."/>
            <person name="Cosentino E."/>
            <person name="Cuine S."/>
            <person name="Li-Beisson Y."/>
            <person name="Delledonne M."/>
            <person name="Ballottari M."/>
        </authorList>
    </citation>
    <scope>NUCLEOTIDE SEQUENCE</scope>
    <source>
        <strain evidence="3">211/11P</strain>
        <tissue evidence="3">Whole cell</tissue>
    </source>
</reference>
<dbReference type="Proteomes" id="UP001055712">
    <property type="component" value="Unassembled WGS sequence"/>
</dbReference>
<accession>A0A9D4TRK7</accession>